<comment type="function">
    <text evidence="3">DNA-dependent ATPase and ATP-dependent 5'-3' DNA helicase. Has no activity on blunt DNA or DNA with 3'-overhangs, requires at least 10 bases of 5'-ssDNA for helicase activity.</text>
</comment>
<dbReference type="Pfam" id="PF23139">
    <property type="entry name" value="OB_YrrC"/>
    <property type="match status" value="1"/>
</dbReference>
<dbReference type="Gene3D" id="1.10.10.2220">
    <property type="match status" value="1"/>
</dbReference>
<feature type="domain" description="UvrD-like helicase C-terminal" evidence="4">
    <location>
        <begin position="650"/>
        <end position="695"/>
    </location>
</feature>
<comment type="catalytic activity">
    <reaction evidence="3">
        <text>ATP + H2O = ADP + phosphate + H(+)</text>
        <dbReference type="Rhea" id="RHEA:13065"/>
        <dbReference type="ChEBI" id="CHEBI:15377"/>
        <dbReference type="ChEBI" id="CHEBI:15378"/>
        <dbReference type="ChEBI" id="CHEBI:30616"/>
        <dbReference type="ChEBI" id="CHEBI:43474"/>
        <dbReference type="ChEBI" id="CHEBI:456216"/>
        <dbReference type="EC" id="5.6.2.3"/>
    </reaction>
</comment>
<dbReference type="Gene3D" id="2.30.30.940">
    <property type="match status" value="1"/>
</dbReference>
<dbReference type="HAMAP" id="MF_01488">
    <property type="entry name" value="RecD2"/>
    <property type="match status" value="1"/>
</dbReference>
<dbReference type="EMBL" id="SNUZ01000007">
    <property type="protein sequence ID" value="MCL3787289.1"/>
    <property type="molecule type" value="Genomic_DNA"/>
</dbReference>
<dbReference type="Pfam" id="PF13604">
    <property type="entry name" value="AAA_30"/>
    <property type="match status" value="1"/>
</dbReference>
<dbReference type="InterPro" id="IPR027417">
    <property type="entry name" value="P-loop_NTPase"/>
</dbReference>
<evidence type="ECO:0000259" key="7">
    <source>
        <dbReference type="Pfam" id="PF23139"/>
    </source>
</evidence>
<dbReference type="Pfam" id="PF14520">
    <property type="entry name" value="HHH_5"/>
    <property type="match status" value="1"/>
</dbReference>
<gene>
    <name evidence="3" type="primary">recD2</name>
    <name evidence="8" type="ORF">E2N93_04520</name>
</gene>
<dbReference type="InterPro" id="IPR010994">
    <property type="entry name" value="RuvA_2-like"/>
</dbReference>
<organism evidence="8 9">
    <name type="scientific">Ruminococcus bromii</name>
    <dbReference type="NCBI Taxonomy" id="40518"/>
    <lineage>
        <taxon>Bacteria</taxon>
        <taxon>Bacillati</taxon>
        <taxon>Bacillota</taxon>
        <taxon>Clostridia</taxon>
        <taxon>Eubacteriales</taxon>
        <taxon>Oscillospiraceae</taxon>
        <taxon>Ruminococcus</taxon>
    </lineage>
</organism>
<dbReference type="Gene3D" id="1.10.150.20">
    <property type="entry name" value="5' to 3' exonuclease, C-terminal subdomain"/>
    <property type="match status" value="1"/>
</dbReference>
<keyword evidence="1 3" id="KW-0547">Nucleotide-binding</keyword>
<keyword evidence="3" id="KW-0378">Hydrolase</keyword>
<dbReference type="InterPro" id="IPR055446">
    <property type="entry name" value="RecD2_N_OB"/>
</dbReference>
<evidence type="ECO:0000256" key="3">
    <source>
        <dbReference type="HAMAP-Rule" id="MF_01488"/>
    </source>
</evidence>
<dbReference type="Pfam" id="PF18335">
    <property type="entry name" value="SH3_13"/>
    <property type="match status" value="1"/>
</dbReference>
<dbReference type="CDD" id="cd18809">
    <property type="entry name" value="SF1_C_RecD"/>
    <property type="match status" value="1"/>
</dbReference>
<evidence type="ECO:0000313" key="8">
    <source>
        <dbReference type="EMBL" id="MCL3787289.1"/>
    </source>
</evidence>
<evidence type="ECO:0000256" key="1">
    <source>
        <dbReference type="ARBA" id="ARBA00022741"/>
    </source>
</evidence>
<feature type="domain" description="ATP-dependent RecD2 DNA helicase-like helix-hairpin-helix" evidence="5">
    <location>
        <begin position="147"/>
        <end position="234"/>
    </location>
</feature>
<dbReference type="EC" id="5.6.2.3" evidence="3"/>
<evidence type="ECO:0000313" key="9">
    <source>
        <dbReference type="Proteomes" id="UP001056693"/>
    </source>
</evidence>
<comment type="similarity">
    <text evidence="3">Belongs to the RecD family. RecD2 subfamily.</text>
</comment>
<dbReference type="InterPro" id="IPR050534">
    <property type="entry name" value="Coronavir_polyprotein_1ab"/>
</dbReference>
<dbReference type="InterPro" id="IPR027785">
    <property type="entry name" value="UvrD-like_helicase_C"/>
</dbReference>
<evidence type="ECO:0000256" key="2">
    <source>
        <dbReference type="ARBA" id="ARBA00022840"/>
    </source>
</evidence>
<evidence type="ECO:0000259" key="5">
    <source>
        <dbReference type="Pfam" id="PF14490"/>
    </source>
</evidence>
<dbReference type="Pfam" id="PF14490">
    <property type="entry name" value="HHH_RecD2"/>
    <property type="match status" value="1"/>
</dbReference>
<dbReference type="Gene3D" id="3.40.50.300">
    <property type="entry name" value="P-loop containing nucleotide triphosphate hydrolases"/>
    <property type="match status" value="2"/>
</dbReference>
<dbReference type="RefSeq" id="WP_249376276.1">
    <property type="nucleotide sequence ID" value="NZ_SNUZ01000007.1"/>
</dbReference>
<name>A0ABT0NGA9_9FIRM</name>
<dbReference type="CDD" id="cd17933">
    <property type="entry name" value="DEXSc_RecD-like"/>
    <property type="match status" value="1"/>
</dbReference>
<feature type="binding site" evidence="3">
    <location>
        <begin position="354"/>
        <end position="358"/>
    </location>
    <ligand>
        <name>ATP</name>
        <dbReference type="ChEBI" id="CHEBI:30616"/>
    </ligand>
</feature>
<dbReference type="Proteomes" id="UP001056693">
    <property type="component" value="Unassembled WGS sequence"/>
</dbReference>
<reference evidence="8 9" key="1">
    <citation type="submission" date="2019-03" db="EMBL/GenBank/DDBJ databases">
        <authorList>
            <person name="Molinero N."/>
            <person name="Sanchez B."/>
            <person name="Walker A."/>
            <person name="Duncan S."/>
            <person name="Delgado S."/>
            <person name="Margolles A."/>
        </authorList>
    </citation>
    <scope>NUCLEOTIDE SEQUENCE [LARGE SCALE GENOMIC DNA]</scope>
    <source>
        <strain evidence="8 9">IPLA60002</strain>
    </source>
</reference>
<evidence type="ECO:0000259" key="4">
    <source>
        <dbReference type="Pfam" id="PF13538"/>
    </source>
</evidence>
<dbReference type="NCBIfam" id="TIGR01448">
    <property type="entry name" value="recD_rel"/>
    <property type="match status" value="1"/>
</dbReference>
<proteinExistence type="inferred from homology"/>
<dbReference type="InterPro" id="IPR006345">
    <property type="entry name" value="RecD2"/>
</dbReference>
<keyword evidence="2 3" id="KW-0067">ATP-binding</keyword>
<dbReference type="InterPro" id="IPR041451">
    <property type="entry name" value="RecD2_SH13"/>
</dbReference>
<keyword evidence="9" id="KW-1185">Reference proteome</keyword>
<sequence length="730" mass="81742">MIGIIEKILFTNEDSGYCIADLELSEFDKNEVPDNFNDSHITIKGYFPCREDMKLEIKGKLSMYKGKPQIEVENFSEVLPATKEGIISYLSSGLIKGIGKITAKRIVDTFGTNTFEVFENTPELLVTVQGVSRNKLDNILKSYQETFDMRKIIQMLMPYGVSANKCFKIQKAFKDKALDIVKNNTYRLVKINGFGFKTVDEIALKLGYTPFDSNRVRFGIQYVLEEAQCEGHLYLPQKELLQKVHDILNENFSQEVVSNSLVVKTICDLANEGILKGNNGCAYLKKNFEREVFVANEIARRITNSKTQKLSDEKINACIEKLEKDNGITFADKQREAITKSVNNSFLLVTGGAGTGKTTVLKYILKACEELTESESVCLLAPTGRAASRMSEAVGIQATTIHSKLQIRESDESNDVVIDDDICVVDETSMCDMFIFSQLIGSVSQNTKLILLGDSEQLPSVGAGNVLFELLHSPIARVELNQIQRQQGDDNPIITNSLAVRECKTNLDYSKDTFKLYHTDSQEEAQDRIVSLFLNKVNTYGIENIEVIAPMKKGAAGTNELNKAIQNAYNPYRKGTKVFRKGKTEFRVGDKIMQIKNDYSIIWESVKGNEKGMGLFNGEIGYVTDIKDDILIADFDGRIVSFESLENIVLAYAITIHKSQGSEFDCVLMPLLTSQYIMLAKNLLYTGITRAKKEISIIGQKKALAIAIKNNSVAKRNTMLAQRIINELDK</sequence>
<keyword evidence="3" id="KW-0238">DNA-binding</keyword>
<accession>A0ABT0NGA9</accession>
<dbReference type="Pfam" id="PF13538">
    <property type="entry name" value="UvrD_C_2"/>
    <property type="match status" value="1"/>
</dbReference>
<feature type="domain" description="ATP-dependent RecD2 DNA helicase SH3" evidence="6">
    <location>
        <begin position="561"/>
        <end position="629"/>
    </location>
</feature>
<dbReference type="SUPFAM" id="SSF52540">
    <property type="entry name" value="P-loop containing nucleoside triphosphate hydrolases"/>
    <property type="match status" value="1"/>
</dbReference>
<dbReference type="InterPro" id="IPR029493">
    <property type="entry name" value="RecD2-like_HHH"/>
</dbReference>
<feature type="domain" description="ATP-dependent RecD2 DNA helicase OB-fold" evidence="7">
    <location>
        <begin position="2"/>
        <end position="63"/>
    </location>
</feature>
<evidence type="ECO:0000259" key="6">
    <source>
        <dbReference type="Pfam" id="PF18335"/>
    </source>
</evidence>
<protein>
    <recommendedName>
        <fullName evidence="3">ATP-dependent RecD2 DNA helicase</fullName>
        <ecNumber evidence="3">5.6.2.3</ecNumber>
    </recommendedName>
    <alternativeName>
        <fullName evidence="3">DNA 5'-3' helicase subunit RecD2</fullName>
    </alternativeName>
</protein>
<keyword evidence="3" id="KW-0413">Isomerase</keyword>
<dbReference type="SUPFAM" id="SSF47781">
    <property type="entry name" value="RuvA domain 2-like"/>
    <property type="match status" value="1"/>
</dbReference>
<dbReference type="PANTHER" id="PTHR43788">
    <property type="entry name" value="DNA2/NAM7 HELICASE FAMILY MEMBER"/>
    <property type="match status" value="1"/>
</dbReference>
<comment type="caution">
    <text evidence="8">The sequence shown here is derived from an EMBL/GenBank/DDBJ whole genome shotgun (WGS) entry which is preliminary data.</text>
</comment>
<dbReference type="PANTHER" id="PTHR43788:SF6">
    <property type="entry name" value="DNA HELICASE B"/>
    <property type="match status" value="1"/>
</dbReference>
<keyword evidence="3" id="KW-0347">Helicase</keyword>